<evidence type="ECO:0000313" key="9">
    <source>
        <dbReference type="Proteomes" id="UP000033483"/>
    </source>
</evidence>
<dbReference type="GO" id="GO:0046872">
    <property type="term" value="F:metal ion binding"/>
    <property type="evidence" value="ECO:0007669"/>
    <property type="project" value="UniProtKB-KW"/>
</dbReference>
<comment type="caution">
    <text evidence="8">The sequence shown here is derived from an EMBL/GenBank/DDBJ whole genome shotgun (WGS) entry which is preliminary data.</text>
</comment>
<organism evidence="8 9">
    <name type="scientific">Thielaviopsis punctulata</name>
    <dbReference type="NCBI Taxonomy" id="72032"/>
    <lineage>
        <taxon>Eukaryota</taxon>
        <taxon>Fungi</taxon>
        <taxon>Dikarya</taxon>
        <taxon>Ascomycota</taxon>
        <taxon>Pezizomycotina</taxon>
        <taxon>Sordariomycetes</taxon>
        <taxon>Hypocreomycetidae</taxon>
        <taxon>Microascales</taxon>
        <taxon>Ceratocystidaceae</taxon>
        <taxon>Thielaviopsis</taxon>
    </lineage>
</organism>
<dbReference type="InterPro" id="IPR050910">
    <property type="entry name" value="JMJD6_ArgDemeth/LysHydrox"/>
</dbReference>
<dbReference type="SUPFAM" id="SSF81383">
    <property type="entry name" value="F-box domain"/>
    <property type="match status" value="1"/>
</dbReference>
<dbReference type="FunFam" id="2.60.120.650:FF:000045">
    <property type="entry name" value="F-box protein At1g78280"/>
    <property type="match status" value="1"/>
</dbReference>
<proteinExistence type="predicted"/>
<dbReference type="SUPFAM" id="SSF51197">
    <property type="entry name" value="Clavaminate synthase-like"/>
    <property type="match status" value="1"/>
</dbReference>
<accession>A0A0F4ZIT0</accession>
<gene>
    <name evidence="8" type="ORF">TD95_004764</name>
</gene>
<dbReference type="OrthoDB" id="424465at2759"/>
<dbReference type="Pfam" id="PF13621">
    <property type="entry name" value="Cupin_8"/>
    <property type="match status" value="1"/>
</dbReference>
<dbReference type="InterPro" id="IPR001810">
    <property type="entry name" value="F-box_dom"/>
</dbReference>
<dbReference type="PROSITE" id="PS51184">
    <property type="entry name" value="JMJC"/>
    <property type="match status" value="1"/>
</dbReference>
<dbReference type="GO" id="GO:0000987">
    <property type="term" value="F:cis-regulatory region sequence-specific DNA binding"/>
    <property type="evidence" value="ECO:0007669"/>
    <property type="project" value="TreeGrafter"/>
</dbReference>
<evidence type="ECO:0000256" key="4">
    <source>
        <dbReference type="ARBA" id="ARBA00023004"/>
    </source>
</evidence>
<keyword evidence="2" id="KW-0479">Metal-binding</keyword>
<dbReference type="Gene3D" id="1.20.1280.50">
    <property type="match status" value="1"/>
</dbReference>
<evidence type="ECO:0000313" key="8">
    <source>
        <dbReference type="EMBL" id="KKA29763.1"/>
    </source>
</evidence>
<dbReference type="PANTHER" id="PTHR12480">
    <property type="entry name" value="ARGININE DEMETHYLASE AND LYSYL-HYDROXYLASE JMJD"/>
    <property type="match status" value="1"/>
</dbReference>
<dbReference type="PROSITE" id="PS50181">
    <property type="entry name" value="FBOX"/>
    <property type="match status" value="1"/>
</dbReference>
<evidence type="ECO:0000256" key="1">
    <source>
        <dbReference type="ARBA" id="ARBA00004123"/>
    </source>
</evidence>
<evidence type="ECO:0000256" key="3">
    <source>
        <dbReference type="ARBA" id="ARBA00023002"/>
    </source>
</evidence>
<evidence type="ECO:0000256" key="5">
    <source>
        <dbReference type="ARBA" id="ARBA00023242"/>
    </source>
</evidence>
<dbReference type="GO" id="GO:0016491">
    <property type="term" value="F:oxidoreductase activity"/>
    <property type="evidence" value="ECO:0007669"/>
    <property type="project" value="UniProtKB-KW"/>
</dbReference>
<comment type="subcellular location">
    <subcellularLocation>
        <location evidence="1">Nucleus</location>
    </subcellularLocation>
</comment>
<dbReference type="SMART" id="SM00558">
    <property type="entry name" value="JmjC"/>
    <property type="match status" value="1"/>
</dbReference>
<feature type="domain" description="F-box" evidence="6">
    <location>
        <begin position="32"/>
        <end position="78"/>
    </location>
</feature>
<dbReference type="InterPro" id="IPR036047">
    <property type="entry name" value="F-box-like_dom_sf"/>
</dbReference>
<sequence length="477" mass="54311">MTVSNFIPTHPLGVKPLGNLYLSSSPNAKNNAGSLAILADETLMLLLEHLDSTSLANLGATCQYLFAFSNSDELWKQLFLQSPKRTASHMEWIGTWRSLLRRCSEEPKRLQPPSCSNVFSDVLHRPFLCSHIDLAKYTSNIPARNQIARMETMSYGEFSSKWGQKPFVLTNYVKDWRAMKEWTIDSLLEKYHDVVFRAECVDWDLESYVKYMKNTGDESPLYLFDKKFAEKMNVTVGPESTDMYGRPEVFGPDLFEVLGTERPAHRWLIIGPARSGSTFHKDPNATSAWNAVVQGSKYWIMFPPSVDVPGVYVSEDSSEVTSPLSIAEWLIEFHTEARQKPECIEGICKAGEILHVPSGWWHLVVNLEDGIALTQNFVPRTNNLHHLVEALSFLKDKADQVSGFEDEVTNPYDLFVERLHEKFPDMLEEGVVLYEKKQAGKKRKWDDVVAVKDEQSQQSGFSFGFVIDDEESEEEES</sequence>
<evidence type="ECO:0000256" key="2">
    <source>
        <dbReference type="ARBA" id="ARBA00022723"/>
    </source>
</evidence>
<keyword evidence="3" id="KW-0560">Oxidoreductase</keyword>
<dbReference type="Pfam" id="PF12937">
    <property type="entry name" value="F-box-like"/>
    <property type="match status" value="1"/>
</dbReference>
<dbReference type="InterPro" id="IPR041667">
    <property type="entry name" value="Cupin_8"/>
</dbReference>
<dbReference type="Proteomes" id="UP000033483">
    <property type="component" value="Unassembled WGS sequence"/>
</dbReference>
<protein>
    <submittedName>
        <fullName evidence="8">Uncharacterized protein</fullName>
    </submittedName>
</protein>
<dbReference type="InterPro" id="IPR003347">
    <property type="entry name" value="JmjC_dom"/>
</dbReference>
<evidence type="ECO:0000259" key="6">
    <source>
        <dbReference type="PROSITE" id="PS50181"/>
    </source>
</evidence>
<dbReference type="GO" id="GO:0005634">
    <property type="term" value="C:nucleus"/>
    <property type="evidence" value="ECO:0007669"/>
    <property type="project" value="UniProtKB-SubCell"/>
</dbReference>
<evidence type="ECO:0000259" key="7">
    <source>
        <dbReference type="PROSITE" id="PS51184"/>
    </source>
</evidence>
<name>A0A0F4ZIT0_9PEZI</name>
<keyword evidence="5" id="KW-0539">Nucleus</keyword>
<reference evidence="8 9" key="1">
    <citation type="submission" date="2015-03" db="EMBL/GenBank/DDBJ databases">
        <authorList>
            <person name="Radwan O."/>
            <person name="Al-Naeli F.A."/>
            <person name="Rendon G.A."/>
            <person name="Fields C."/>
        </authorList>
    </citation>
    <scope>NUCLEOTIDE SEQUENCE [LARGE SCALE GENOMIC DNA]</scope>
    <source>
        <strain evidence="8">CR-DP1</strain>
    </source>
</reference>
<dbReference type="AlphaFoldDB" id="A0A0F4ZIT0"/>
<keyword evidence="4" id="KW-0408">Iron</keyword>
<keyword evidence="9" id="KW-1185">Reference proteome</keyword>
<feature type="domain" description="JmjC" evidence="7">
    <location>
        <begin position="235"/>
        <end position="394"/>
    </location>
</feature>
<dbReference type="EMBL" id="LAEV01000700">
    <property type="protein sequence ID" value="KKA29763.1"/>
    <property type="molecule type" value="Genomic_DNA"/>
</dbReference>
<dbReference type="Gene3D" id="2.60.120.650">
    <property type="entry name" value="Cupin"/>
    <property type="match status" value="1"/>
</dbReference>
<dbReference type="PANTHER" id="PTHR12480:SF21">
    <property type="entry name" value="JMJC DOMAIN-CONTAINING PROTEIN 8"/>
    <property type="match status" value="1"/>
</dbReference>